<accession>A0A289GC19</accession>
<evidence type="ECO:0000313" key="5">
    <source>
        <dbReference type="Proteomes" id="UP000256923"/>
    </source>
</evidence>
<dbReference type="AlphaFoldDB" id="A0A289GC19"/>
<dbReference type="Pfam" id="PF20432">
    <property type="entry name" value="Xre-like-HTH"/>
    <property type="match status" value="1"/>
</dbReference>
<organism evidence="3 5">
    <name type="scientific">Vibrio anguillarum</name>
    <name type="common">Listonella anguillarum</name>
    <dbReference type="NCBI Taxonomy" id="55601"/>
    <lineage>
        <taxon>Bacteria</taxon>
        <taxon>Pseudomonadati</taxon>
        <taxon>Pseudomonadota</taxon>
        <taxon>Gammaproteobacteria</taxon>
        <taxon>Vibrionales</taxon>
        <taxon>Vibrionaceae</taxon>
        <taxon>Vibrio</taxon>
    </lineage>
</organism>
<dbReference type="InterPro" id="IPR011979">
    <property type="entry name" value="Antitox_Xre"/>
</dbReference>
<evidence type="ECO:0000313" key="3">
    <source>
        <dbReference type="EMBL" id="AZS24210.1"/>
    </source>
</evidence>
<evidence type="ECO:0000259" key="1">
    <source>
        <dbReference type="Pfam" id="PF09722"/>
    </source>
</evidence>
<dbReference type="Proteomes" id="UP000786185">
    <property type="component" value="Unassembled WGS sequence"/>
</dbReference>
<reference evidence="3 5" key="1">
    <citation type="submission" date="2018-12" db="EMBL/GenBank/DDBJ databases">
        <title>Characterization and Draft Genome of Vibrio anguillarum J360 Marine Pathogen Isolated from an Outbreak in Lumpfish (Cyclopterus lumpus).</title>
        <authorList>
            <person name="Vasquez J.I."/>
            <person name="Cao T."/>
            <person name="Chakraborty S."/>
            <person name="Gnanagobal H."/>
            <person name="Wescot J."/>
            <person name="Boyce D."/>
            <person name="Santander J."/>
        </authorList>
    </citation>
    <scope>NUCLEOTIDE SEQUENCE [LARGE SCALE GENOMIC DNA]</scope>
    <source>
        <strain evidence="3 5">J360</strain>
    </source>
</reference>
<feature type="domain" description="Antitoxin Xre-like helix-turn-helix" evidence="2">
    <location>
        <begin position="24"/>
        <end position="83"/>
    </location>
</feature>
<gene>
    <name evidence="3" type="ORF">DYL72_03455</name>
    <name evidence="4" type="ORF">ERJ77_20625</name>
</gene>
<dbReference type="InterPro" id="IPR046847">
    <property type="entry name" value="Xre-like_HTH"/>
</dbReference>
<reference evidence="4" key="2">
    <citation type="journal article" date="2021" name="PeerJ">
        <title>Analysis of 44 Vibrio anguillarum genomes reveals high genetic diversity.</title>
        <authorList>
            <person name="Hansen M.J."/>
            <person name="Dalsgaard I."/>
        </authorList>
    </citation>
    <scope>NUCLEOTIDE SEQUENCE</scope>
    <source>
        <strain evidence="4">850617-1/1</strain>
    </source>
</reference>
<dbReference type="NCBIfam" id="TIGR02293">
    <property type="entry name" value="TAS_TIGR02293"/>
    <property type="match status" value="1"/>
</dbReference>
<dbReference type="EMBL" id="SCLC01000413">
    <property type="protein sequence ID" value="MBF4436847.1"/>
    <property type="molecule type" value="Genomic_DNA"/>
</dbReference>
<proteinExistence type="predicted"/>
<dbReference type="Proteomes" id="UP000256923">
    <property type="component" value="Chromosome 1"/>
</dbReference>
<feature type="domain" description="Antitoxin Xre/MbcA/ParS-like toxin-binding" evidence="1">
    <location>
        <begin position="89"/>
        <end position="138"/>
    </location>
</feature>
<dbReference type="InterPro" id="IPR024467">
    <property type="entry name" value="Xre/MbcA/ParS-like_toxin-bd"/>
</dbReference>
<evidence type="ECO:0000259" key="2">
    <source>
        <dbReference type="Pfam" id="PF20432"/>
    </source>
</evidence>
<name>A0A289GC19_VIBAN</name>
<protein>
    <submittedName>
        <fullName evidence="3">DUF2384 domain-containing protein</fullName>
    </submittedName>
</protein>
<dbReference type="Pfam" id="PF09722">
    <property type="entry name" value="Xre_MbcA_ParS_C"/>
    <property type="match status" value="1"/>
</dbReference>
<dbReference type="EMBL" id="CP034672">
    <property type="protein sequence ID" value="AZS24210.1"/>
    <property type="molecule type" value="Genomic_DNA"/>
</dbReference>
<evidence type="ECO:0000313" key="4">
    <source>
        <dbReference type="EMBL" id="MBF4436847.1"/>
    </source>
</evidence>
<dbReference type="RefSeq" id="WP_019282264.1">
    <property type="nucleotide sequence ID" value="NZ_CP023054.1"/>
</dbReference>
<sequence>MFSAAYEMLGGEKRKAQSVIDSLKIIRQGLPVEMLDRGMLTLGLTKTDYAKIIGVNLRTLQRKMKGPNATLSPTASEHALMLADMVKEADEYFGDRDATLRWLNKPSLVFENETLLSLCDTKTGIILVTEEINKLKYGYTA</sequence>
<dbReference type="GO" id="GO:0003677">
    <property type="term" value="F:DNA binding"/>
    <property type="evidence" value="ECO:0007669"/>
    <property type="project" value="InterPro"/>
</dbReference>